<gene>
    <name evidence="1" type="ORF">VCHENC02_1420B</name>
</gene>
<sequence length="20" mass="2316">FVLSLIGYSQSQSRRSCKQK</sequence>
<dbReference type="EMBL" id="AJSR01000442">
    <property type="protein sequence ID" value="EKM33090.1"/>
    <property type="molecule type" value="Genomic_DNA"/>
</dbReference>
<protein>
    <submittedName>
        <fullName evidence="1">Uncharacterized protein</fullName>
    </submittedName>
</protein>
<name>A0A454D399_VIBHA</name>
<organism evidence="1 2">
    <name type="scientific">Vibrio harveyi</name>
    <name type="common">Beneckea harveyi</name>
    <dbReference type="NCBI Taxonomy" id="669"/>
    <lineage>
        <taxon>Bacteria</taxon>
        <taxon>Pseudomonadati</taxon>
        <taxon>Pseudomonadota</taxon>
        <taxon>Gammaproteobacteria</taxon>
        <taxon>Vibrionales</taxon>
        <taxon>Vibrionaceae</taxon>
        <taxon>Vibrio</taxon>
    </lineage>
</organism>
<reference evidence="1 2" key="1">
    <citation type="submission" date="2012-10" db="EMBL/GenBank/DDBJ databases">
        <title>Genome sequence of Vibrio Cholerae HENC-02.</title>
        <authorList>
            <person name="Eppinger M."/>
            <person name="Hasan N.A."/>
            <person name="Sengamalay N."/>
            <person name="Hine E."/>
            <person name="Su Q."/>
            <person name="Daugherty S.C."/>
            <person name="Young S."/>
            <person name="Sadzewicz L."/>
            <person name="Tallon L."/>
            <person name="Cebula T.A."/>
            <person name="Ravel J."/>
            <person name="Colwell R.R."/>
        </authorList>
    </citation>
    <scope>NUCLEOTIDE SEQUENCE [LARGE SCALE GENOMIC DNA]</scope>
    <source>
        <strain evidence="1 2">HENC-02</strain>
    </source>
</reference>
<accession>A0A454D399</accession>
<evidence type="ECO:0000313" key="1">
    <source>
        <dbReference type="EMBL" id="EKM33090.1"/>
    </source>
</evidence>
<dbReference type="Proteomes" id="UP000008367">
    <property type="component" value="Unassembled WGS sequence"/>
</dbReference>
<proteinExistence type="predicted"/>
<comment type="caution">
    <text evidence="1">The sequence shown here is derived from an EMBL/GenBank/DDBJ whole genome shotgun (WGS) entry which is preliminary data.</text>
</comment>
<dbReference type="AlphaFoldDB" id="A0A454D399"/>
<feature type="non-terminal residue" evidence="1">
    <location>
        <position position="1"/>
    </location>
</feature>
<evidence type="ECO:0000313" key="2">
    <source>
        <dbReference type="Proteomes" id="UP000008367"/>
    </source>
</evidence>